<reference evidence="3" key="1">
    <citation type="submission" date="2015-12" db="EMBL/GenBank/DDBJ databases">
        <authorList>
            <person name="Nair G.R."/>
            <person name="Kaur G."/>
            <person name="Mayilraj S."/>
        </authorList>
    </citation>
    <scope>NUCLEOTIDE SEQUENCE [LARGE SCALE GENOMIC DNA]</scope>
    <source>
        <strain evidence="3">CD08_7</strain>
    </source>
</reference>
<dbReference type="Proteomes" id="UP000054023">
    <property type="component" value="Unassembled WGS sequence"/>
</dbReference>
<proteinExistence type="predicted"/>
<sequence>MSTVYSTGLRIALGLLLLGSLIVQLAIPINAGSAGEMFPEIAPLTVPYASLAIAAIVGVQVGLIATWRLATMVSKDRIFDSAALKWVDVILLALMASTALAAGVFVHLIFIVQIGGPPALLGLGGAMTLGVSLLLLLAVMRSLLVQAIDYRTELAGVV</sequence>
<evidence type="ECO:0008006" key="4">
    <source>
        <dbReference type="Google" id="ProtNLM"/>
    </source>
</evidence>
<keyword evidence="1" id="KW-0812">Transmembrane</keyword>
<gene>
    <name evidence="2" type="ORF">AVL63_06765</name>
</gene>
<feature type="transmembrane region" description="Helical" evidence="1">
    <location>
        <begin position="47"/>
        <end position="69"/>
    </location>
</feature>
<protein>
    <recommendedName>
        <fullName evidence="4">ABC transporter</fullName>
    </recommendedName>
</protein>
<dbReference type="AlphaFoldDB" id="A0A0W8IE16"/>
<dbReference type="OrthoDB" id="3240470at2"/>
<organism evidence="2 3">
    <name type="scientific">Nesterenkonia jeotgali</name>
    <dbReference type="NCBI Taxonomy" id="317018"/>
    <lineage>
        <taxon>Bacteria</taxon>
        <taxon>Bacillati</taxon>
        <taxon>Actinomycetota</taxon>
        <taxon>Actinomycetes</taxon>
        <taxon>Micrococcales</taxon>
        <taxon>Micrococcaceae</taxon>
        <taxon>Nesterenkonia</taxon>
    </lineage>
</organism>
<name>A0A0W8IE16_9MICC</name>
<dbReference type="EMBL" id="LQBM01000004">
    <property type="protein sequence ID" value="KUG58168.1"/>
    <property type="molecule type" value="Genomic_DNA"/>
</dbReference>
<evidence type="ECO:0000313" key="3">
    <source>
        <dbReference type="Proteomes" id="UP000054023"/>
    </source>
</evidence>
<dbReference type="STRING" id="317018.AVL63_06765"/>
<evidence type="ECO:0000256" key="1">
    <source>
        <dbReference type="SAM" id="Phobius"/>
    </source>
</evidence>
<dbReference type="RefSeq" id="WP_058889401.1">
    <property type="nucleotide sequence ID" value="NZ_LQBM01000004.1"/>
</dbReference>
<feature type="transmembrane region" description="Helical" evidence="1">
    <location>
        <begin position="89"/>
        <end position="114"/>
    </location>
</feature>
<keyword evidence="1" id="KW-0472">Membrane</keyword>
<evidence type="ECO:0000313" key="2">
    <source>
        <dbReference type="EMBL" id="KUG58168.1"/>
    </source>
</evidence>
<comment type="caution">
    <text evidence="2">The sequence shown here is derived from an EMBL/GenBank/DDBJ whole genome shotgun (WGS) entry which is preliminary data.</text>
</comment>
<dbReference type="InterPro" id="IPR021354">
    <property type="entry name" value="DUF2975"/>
</dbReference>
<accession>A0A0W8IE16</accession>
<feature type="transmembrane region" description="Helical" evidence="1">
    <location>
        <begin position="120"/>
        <end position="144"/>
    </location>
</feature>
<keyword evidence="3" id="KW-1185">Reference proteome</keyword>
<keyword evidence="1" id="KW-1133">Transmembrane helix</keyword>
<dbReference type="Pfam" id="PF11188">
    <property type="entry name" value="DUF2975"/>
    <property type="match status" value="1"/>
</dbReference>